<dbReference type="NCBIfam" id="NF006830">
    <property type="entry name" value="PRK09355.1"/>
    <property type="match status" value="1"/>
</dbReference>
<dbReference type="PANTHER" id="PTHR20857:SF23">
    <property type="entry name" value="THIAMINE BIOSYNTHETIC BIFUNCTIONAL ENZYME"/>
    <property type="match status" value="1"/>
</dbReference>
<dbReference type="STRING" id="544711.F0U8J2"/>
<comment type="similarity">
    <text evidence="16">In the C-terminal section; belongs to the Thz kinase family.</text>
</comment>
<dbReference type="CDD" id="cd00564">
    <property type="entry name" value="TMP_TenI"/>
    <property type="match status" value="1"/>
</dbReference>
<accession>F0U8J2</accession>
<keyword evidence="6" id="KW-0808">Transferase</keyword>
<dbReference type="HAMAP" id="MF_00228">
    <property type="entry name" value="Thz_kinase"/>
    <property type="match status" value="1"/>
</dbReference>
<evidence type="ECO:0000256" key="14">
    <source>
        <dbReference type="ARBA" id="ARBA00047851"/>
    </source>
</evidence>
<dbReference type="PRINTS" id="PR01099">
    <property type="entry name" value="HYETHTZKNASE"/>
</dbReference>
<dbReference type="Gene3D" id="3.20.20.70">
    <property type="entry name" value="Aldolase class I"/>
    <property type="match status" value="1"/>
</dbReference>
<evidence type="ECO:0000313" key="19">
    <source>
        <dbReference type="EMBL" id="EGC41742.1"/>
    </source>
</evidence>
<keyword evidence="9" id="KW-0418">Kinase</keyword>
<protein>
    <submittedName>
        <fullName evidence="19">Thiamine-phosphate pyrophosphorylase</fullName>
    </submittedName>
</protein>
<dbReference type="VEuPathDB" id="FungiDB:I7I53_07269"/>
<dbReference type="Proteomes" id="UP000008142">
    <property type="component" value="Unassembled WGS sequence"/>
</dbReference>
<evidence type="ECO:0000313" key="20">
    <source>
        <dbReference type="Proteomes" id="UP000008142"/>
    </source>
</evidence>
<dbReference type="HOGENOM" id="CLU_019943_1_1_1"/>
<organism evidence="20">
    <name type="scientific">Ajellomyces capsulatus (strain H88)</name>
    <name type="common">Darling's disease fungus</name>
    <name type="synonym">Histoplasma capsulatum</name>
    <dbReference type="NCBI Taxonomy" id="544711"/>
    <lineage>
        <taxon>Eukaryota</taxon>
        <taxon>Fungi</taxon>
        <taxon>Dikarya</taxon>
        <taxon>Ascomycota</taxon>
        <taxon>Pezizomycotina</taxon>
        <taxon>Eurotiomycetes</taxon>
        <taxon>Eurotiomycetidae</taxon>
        <taxon>Onygenales</taxon>
        <taxon>Ajellomycetaceae</taxon>
        <taxon>Histoplasma</taxon>
    </lineage>
</organism>
<evidence type="ECO:0000256" key="11">
    <source>
        <dbReference type="ARBA" id="ARBA00022842"/>
    </source>
</evidence>
<dbReference type="GO" id="GO:0009229">
    <property type="term" value="P:thiamine diphosphate biosynthetic process"/>
    <property type="evidence" value="ECO:0007669"/>
    <property type="project" value="UniProtKB-UniPathway"/>
</dbReference>
<keyword evidence="11" id="KW-0460">Magnesium</keyword>
<reference evidence="20" key="1">
    <citation type="submission" date="2008-07" db="EMBL/GenBank/DDBJ databases">
        <title>Annotation of Ajellomyces capsulatus strain H88.</title>
        <authorList>
            <person name="Champion M."/>
            <person name="Cuomo C."/>
            <person name="Ma L.-J."/>
            <person name="Henn M.R."/>
            <person name="Sil A."/>
            <person name="Goldman B."/>
            <person name="Young S.K."/>
            <person name="Kodira C.D."/>
            <person name="Zeng Q."/>
            <person name="Koehrsen M."/>
            <person name="Alvarado L."/>
            <person name="Berlin A."/>
            <person name="Borenstein D."/>
            <person name="Chen Z."/>
            <person name="Engels R."/>
            <person name="Freedman E."/>
            <person name="Gellesch M."/>
            <person name="Goldberg J."/>
            <person name="Griggs A."/>
            <person name="Gujja S."/>
            <person name="Heiman D."/>
            <person name="Hepburn T."/>
            <person name="Howarth C."/>
            <person name="Jen D."/>
            <person name="Larson L."/>
            <person name="Lewis B."/>
            <person name="Mehta T."/>
            <person name="Park D."/>
            <person name="Pearson M."/>
            <person name="Roberts A."/>
            <person name="Saif S."/>
            <person name="Shea T."/>
            <person name="Shenoy N."/>
            <person name="Sisk P."/>
            <person name="Stolte C."/>
            <person name="Sykes S."/>
            <person name="Walk T."/>
            <person name="White J."/>
            <person name="Yandava C."/>
            <person name="Klein B."/>
            <person name="McEwen J.G."/>
            <person name="Puccia R."/>
            <person name="Goldman G.H."/>
            <person name="Felipe M.S."/>
            <person name="Nino-Vega G."/>
            <person name="San-Blas G."/>
            <person name="Taylor J."/>
            <person name="Mendoza L."/>
            <person name="Galagan J."/>
            <person name="Nusbaum C."/>
            <person name="Birren B."/>
        </authorList>
    </citation>
    <scope>NUCLEOTIDE SEQUENCE [LARGE SCALE GENOMIC DNA]</scope>
    <source>
        <strain evidence="20">H88</strain>
    </source>
</reference>
<dbReference type="EMBL" id="DS990636">
    <property type="protein sequence ID" value="EGC41742.1"/>
    <property type="molecule type" value="Genomic_DNA"/>
</dbReference>
<dbReference type="GO" id="GO:0009228">
    <property type="term" value="P:thiamine biosynthetic process"/>
    <property type="evidence" value="ECO:0007669"/>
    <property type="project" value="UniProtKB-KW"/>
</dbReference>
<comment type="function">
    <text evidence="3">Condenses 4-methyl-5-(beta-hydroxyethyl)thiazole monophosphate (THZ-P) and 2-methyl-4-amino-5-hydroxymethyl pyrimidine pyrophosphate (HMP-PP) to form thiamine monophosphate (TMP).</text>
</comment>
<dbReference type="UniPathway" id="UPA00060">
    <property type="reaction ID" value="UER00139"/>
</dbReference>
<dbReference type="InterPro" id="IPR013785">
    <property type="entry name" value="Aldolase_TIM"/>
</dbReference>
<dbReference type="GO" id="GO:0004789">
    <property type="term" value="F:thiamine-phosphate diphosphorylase activity"/>
    <property type="evidence" value="ECO:0007669"/>
    <property type="project" value="UniProtKB-EC"/>
</dbReference>
<dbReference type="GO" id="GO:0000287">
    <property type="term" value="F:magnesium ion binding"/>
    <property type="evidence" value="ECO:0007669"/>
    <property type="project" value="InterPro"/>
</dbReference>
<evidence type="ECO:0000256" key="8">
    <source>
        <dbReference type="ARBA" id="ARBA00022741"/>
    </source>
</evidence>
<dbReference type="InterPro" id="IPR029056">
    <property type="entry name" value="Ribokinase-like"/>
</dbReference>
<dbReference type="GO" id="GO:0005737">
    <property type="term" value="C:cytoplasm"/>
    <property type="evidence" value="ECO:0007669"/>
    <property type="project" value="TreeGrafter"/>
</dbReference>
<evidence type="ECO:0000256" key="12">
    <source>
        <dbReference type="ARBA" id="ARBA00022977"/>
    </source>
</evidence>
<keyword evidence="10" id="KW-0067">ATP-binding</keyword>
<dbReference type="CDD" id="cd01170">
    <property type="entry name" value="THZ_kinase"/>
    <property type="match status" value="1"/>
</dbReference>
<dbReference type="GO" id="GO:0004417">
    <property type="term" value="F:hydroxyethylthiazole kinase activity"/>
    <property type="evidence" value="ECO:0007669"/>
    <property type="project" value="UniProtKB-EC"/>
</dbReference>
<evidence type="ECO:0000256" key="7">
    <source>
        <dbReference type="ARBA" id="ARBA00022723"/>
    </source>
</evidence>
<evidence type="ECO:0000256" key="17">
    <source>
        <dbReference type="ARBA" id="ARBA00061283"/>
    </source>
</evidence>
<dbReference type="SUPFAM" id="SSF53613">
    <property type="entry name" value="Ribokinase-like"/>
    <property type="match status" value="1"/>
</dbReference>
<keyword evidence="12" id="KW-0784">Thiamine biosynthesis</keyword>
<comment type="pathway">
    <text evidence="4">Cofactor biosynthesis; thiamine diphosphate biosynthesis; 4-methyl-5-(2-phosphoethyl)-thiazole from 5-(2-hydroxyethyl)-4-methylthiazole: step 1/1.</text>
</comment>
<dbReference type="Pfam" id="PF02581">
    <property type="entry name" value="TMP-TENI"/>
    <property type="match status" value="1"/>
</dbReference>
<evidence type="ECO:0000256" key="3">
    <source>
        <dbReference type="ARBA" id="ARBA00003814"/>
    </source>
</evidence>
<keyword evidence="7" id="KW-0479">Metal-binding</keyword>
<evidence type="ECO:0000256" key="5">
    <source>
        <dbReference type="ARBA" id="ARBA00005165"/>
    </source>
</evidence>
<evidence type="ECO:0000259" key="18">
    <source>
        <dbReference type="Pfam" id="PF02581"/>
    </source>
</evidence>
<dbReference type="Pfam" id="PF02110">
    <property type="entry name" value="HK"/>
    <property type="match status" value="1"/>
</dbReference>
<evidence type="ECO:0000256" key="1">
    <source>
        <dbReference type="ARBA" id="ARBA00001771"/>
    </source>
</evidence>
<dbReference type="SUPFAM" id="SSF51391">
    <property type="entry name" value="Thiamin phosphate synthase"/>
    <property type="match status" value="1"/>
</dbReference>
<name>F0U8J2_AJEC8</name>
<comment type="catalytic activity">
    <reaction evidence="13">
        <text>4-methyl-5-(2-phosphooxyethyl)-thiazole + 4-amino-2-methyl-5-(diphosphooxymethyl)pyrimidine + H(+) = thiamine phosphate + diphosphate</text>
        <dbReference type="Rhea" id="RHEA:22328"/>
        <dbReference type="ChEBI" id="CHEBI:15378"/>
        <dbReference type="ChEBI" id="CHEBI:33019"/>
        <dbReference type="ChEBI" id="CHEBI:37575"/>
        <dbReference type="ChEBI" id="CHEBI:57841"/>
        <dbReference type="ChEBI" id="CHEBI:58296"/>
        <dbReference type="EC" id="2.5.1.3"/>
    </reaction>
</comment>
<evidence type="ECO:0000256" key="6">
    <source>
        <dbReference type="ARBA" id="ARBA00022679"/>
    </source>
</evidence>
<comment type="similarity">
    <text evidence="17">In the N-terminal section; belongs to the thiamine-phosphate synthase family.</text>
</comment>
<comment type="catalytic activity">
    <reaction evidence="15">
        <text>2-[(2R,5Z)-2-carboxy-4-methylthiazol-5(2H)-ylidene]ethyl phosphate + 4-amino-2-methyl-5-(diphosphooxymethyl)pyrimidine + 2 H(+) = thiamine phosphate + CO2 + diphosphate</text>
        <dbReference type="Rhea" id="RHEA:47844"/>
        <dbReference type="ChEBI" id="CHEBI:15378"/>
        <dbReference type="ChEBI" id="CHEBI:16526"/>
        <dbReference type="ChEBI" id="CHEBI:33019"/>
        <dbReference type="ChEBI" id="CHEBI:37575"/>
        <dbReference type="ChEBI" id="CHEBI:57841"/>
        <dbReference type="ChEBI" id="CHEBI:62899"/>
        <dbReference type="EC" id="2.5.1.3"/>
    </reaction>
</comment>
<dbReference type="PANTHER" id="PTHR20857">
    <property type="entry name" value="THIAMINE-PHOSPHATE PYROPHOSPHORYLASE"/>
    <property type="match status" value="1"/>
</dbReference>
<evidence type="ECO:0000256" key="15">
    <source>
        <dbReference type="ARBA" id="ARBA00047883"/>
    </source>
</evidence>
<evidence type="ECO:0000256" key="2">
    <source>
        <dbReference type="ARBA" id="ARBA00001946"/>
    </source>
</evidence>
<evidence type="ECO:0000256" key="16">
    <source>
        <dbReference type="ARBA" id="ARBA00061146"/>
    </source>
</evidence>
<dbReference type="OrthoDB" id="4994at2759"/>
<dbReference type="GO" id="GO:0005524">
    <property type="term" value="F:ATP binding"/>
    <property type="evidence" value="ECO:0007669"/>
    <property type="project" value="UniProtKB-KW"/>
</dbReference>
<evidence type="ECO:0000256" key="13">
    <source>
        <dbReference type="ARBA" id="ARBA00047334"/>
    </source>
</evidence>
<comment type="cofactor">
    <cofactor evidence="2">
        <name>Mg(2+)</name>
        <dbReference type="ChEBI" id="CHEBI:18420"/>
    </cofactor>
</comment>
<dbReference type="InterPro" id="IPR036206">
    <property type="entry name" value="ThiamineP_synth_sf"/>
</dbReference>
<comment type="catalytic activity">
    <reaction evidence="1">
        <text>5-(2-hydroxyethyl)-4-methylthiazole + ATP = 4-methyl-5-(2-phosphooxyethyl)-thiazole + ADP + H(+)</text>
        <dbReference type="Rhea" id="RHEA:24212"/>
        <dbReference type="ChEBI" id="CHEBI:15378"/>
        <dbReference type="ChEBI" id="CHEBI:17957"/>
        <dbReference type="ChEBI" id="CHEBI:30616"/>
        <dbReference type="ChEBI" id="CHEBI:58296"/>
        <dbReference type="ChEBI" id="CHEBI:456216"/>
        <dbReference type="EC" id="2.7.1.50"/>
    </reaction>
</comment>
<dbReference type="InterPro" id="IPR000417">
    <property type="entry name" value="Hyethyz_kinase"/>
</dbReference>
<evidence type="ECO:0000256" key="4">
    <source>
        <dbReference type="ARBA" id="ARBA00004868"/>
    </source>
</evidence>
<dbReference type="Gene3D" id="3.40.1190.20">
    <property type="match status" value="1"/>
</dbReference>
<dbReference type="OMA" id="GQTDMPI"/>
<comment type="catalytic activity">
    <reaction evidence="14">
        <text>2-(2-carboxy-4-methylthiazol-5-yl)ethyl phosphate + 4-amino-2-methyl-5-(diphosphooxymethyl)pyrimidine + 2 H(+) = thiamine phosphate + CO2 + diphosphate</text>
        <dbReference type="Rhea" id="RHEA:47848"/>
        <dbReference type="ChEBI" id="CHEBI:15378"/>
        <dbReference type="ChEBI" id="CHEBI:16526"/>
        <dbReference type="ChEBI" id="CHEBI:33019"/>
        <dbReference type="ChEBI" id="CHEBI:37575"/>
        <dbReference type="ChEBI" id="CHEBI:57841"/>
        <dbReference type="ChEBI" id="CHEBI:62890"/>
        <dbReference type="EC" id="2.5.1.3"/>
    </reaction>
</comment>
<keyword evidence="8" id="KW-0547">Nucleotide-binding</keyword>
<proteinExistence type="inferred from homology"/>
<dbReference type="NCBIfam" id="TIGR00693">
    <property type="entry name" value="thiE"/>
    <property type="match status" value="1"/>
</dbReference>
<dbReference type="AlphaFoldDB" id="F0U8J2"/>
<dbReference type="InterPro" id="IPR022998">
    <property type="entry name" value="ThiamineP_synth_TenI"/>
</dbReference>
<gene>
    <name evidence="19" type="ORF">HCEG_01104</name>
</gene>
<comment type="pathway">
    <text evidence="5">Cofactor biosynthesis; thiamine diphosphate biosynthesis; thiamine phosphate from 4-amino-2-methyl-5-diphosphomethylpyrimidine and 4-methyl-5-(2-phosphoethyl)-thiazole: step 1/1.</text>
</comment>
<evidence type="ECO:0000256" key="9">
    <source>
        <dbReference type="ARBA" id="ARBA00022777"/>
    </source>
</evidence>
<feature type="domain" description="Thiamine phosphate synthase/TenI" evidence="18">
    <location>
        <begin position="5"/>
        <end position="196"/>
    </location>
</feature>
<sequence>MDLSVYLVTDSTPAILRGRDLCEVVQDAIQGGVTVVQYRDKHSDSGVMIATAKRLHEITKKHNVPLIINDRVDVALAVGAEGVHLGQDDMNAKKLLPPNAYIGASVSSNKEALKVVQDGADYLGIGTVFATPTKTNTKSIIGPAGTREILAFLSTMPRRVGTVAIGGINLANVQRVIYQSQAPLKSLDGAAIVSAIMAAENPREAAALFCKLVKQIPALATIPLPPRENEVTLLLDQVPDIVNLVATRRPLCHNMINFVVANFAANVAIAIGASPIMSGYGPEAVDLAKNGGSLLINMGTLNNESIDNYLQALQAYNAEGNPVVFDPVGAGATDVRRKAAKQLMAGGYFDLIKGNESELIQVYGKVRGHQVGVDSGPSTLNCKEKARLVMDLAKRERNIVLLTGAVDYLSDGERTLAIGNGHSLLGHITGTGCIIGTIAASFLAVHRSDKLLAVLASLLLLEIAAERAAVKDGVHGPGHLSPSIYRWTLRGEDVGLVRGKMAAPVLAEASKTSNWEAATVDENIFEKMAKVHLIHL</sequence>
<dbReference type="FunFam" id="3.20.20.70:FF:000104">
    <property type="entry name" value="Thiamine biosynthetic bifunctional enzyme"/>
    <property type="match status" value="1"/>
</dbReference>
<dbReference type="HAMAP" id="MF_00097">
    <property type="entry name" value="TMP_synthase"/>
    <property type="match status" value="1"/>
</dbReference>
<evidence type="ECO:0000256" key="10">
    <source>
        <dbReference type="ARBA" id="ARBA00022840"/>
    </source>
</evidence>
<dbReference type="InterPro" id="IPR034291">
    <property type="entry name" value="TMP_synthase"/>
</dbReference>